<dbReference type="Pfam" id="PF00399">
    <property type="entry name" value="PIR"/>
    <property type="match status" value="1"/>
</dbReference>
<organism evidence="4 5">
    <name type="scientific">Pyrenophora seminiperda CCB06</name>
    <dbReference type="NCBI Taxonomy" id="1302712"/>
    <lineage>
        <taxon>Eukaryota</taxon>
        <taxon>Fungi</taxon>
        <taxon>Dikarya</taxon>
        <taxon>Ascomycota</taxon>
        <taxon>Pezizomycotina</taxon>
        <taxon>Dothideomycetes</taxon>
        <taxon>Pleosporomycetidae</taxon>
        <taxon>Pleosporales</taxon>
        <taxon>Pleosporineae</taxon>
        <taxon>Pleosporaceae</taxon>
        <taxon>Pyrenophora</taxon>
    </lineage>
</organism>
<feature type="region of interest" description="Disordered" evidence="2">
    <location>
        <begin position="37"/>
        <end position="70"/>
    </location>
</feature>
<name>A0A3M7LWJ8_9PLEO</name>
<evidence type="ECO:0000256" key="3">
    <source>
        <dbReference type="SAM" id="SignalP"/>
    </source>
</evidence>
<evidence type="ECO:0000313" key="5">
    <source>
        <dbReference type="Proteomes" id="UP000265663"/>
    </source>
</evidence>
<evidence type="ECO:0000256" key="2">
    <source>
        <dbReference type="SAM" id="MobiDB-lite"/>
    </source>
</evidence>
<feature type="chain" id="PRO_5018072333" evidence="3">
    <location>
        <begin position="17"/>
        <end position="85"/>
    </location>
</feature>
<dbReference type="InterPro" id="IPR000420">
    <property type="entry name" value="Yeast_PIR_rpt"/>
</dbReference>
<dbReference type="EMBL" id="KE747809">
    <property type="protein sequence ID" value="RMZ66617.1"/>
    <property type="molecule type" value="Genomic_DNA"/>
</dbReference>
<keyword evidence="1 3" id="KW-0732">Signal</keyword>
<dbReference type="Proteomes" id="UP000265663">
    <property type="component" value="Unassembled WGS sequence"/>
</dbReference>
<dbReference type="AlphaFoldDB" id="A0A3M7LWJ8"/>
<reference evidence="4 5" key="1">
    <citation type="journal article" date="2014" name="PLoS ONE">
        <title>De novo Genome Assembly of the Fungal Plant Pathogen Pyrenophora semeniperda.</title>
        <authorList>
            <person name="Soliai M.M."/>
            <person name="Meyer S.E."/>
            <person name="Udall J.A."/>
            <person name="Elzinga D.E."/>
            <person name="Hermansen R.A."/>
            <person name="Bodily P.M."/>
            <person name="Hart A.A."/>
            <person name="Coleman C.E."/>
        </authorList>
    </citation>
    <scope>NUCLEOTIDE SEQUENCE [LARGE SCALE GENOMIC DNA]</scope>
    <source>
        <strain evidence="4 5">CCB06</strain>
        <tissue evidence="4">Mycelium</tissue>
    </source>
</reference>
<dbReference type="PROSITE" id="PS50256">
    <property type="entry name" value="PIR_REPEAT_2"/>
    <property type="match status" value="1"/>
</dbReference>
<keyword evidence="5" id="KW-1185">Reference proteome</keyword>
<accession>A0A3M7LWJ8</accession>
<evidence type="ECO:0000313" key="4">
    <source>
        <dbReference type="EMBL" id="RMZ66617.1"/>
    </source>
</evidence>
<feature type="compositionally biased region" description="Low complexity" evidence="2">
    <location>
        <begin position="49"/>
        <end position="61"/>
    </location>
</feature>
<protein>
    <submittedName>
        <fullName evidence="4">Uncharacterized protein</fullName>
    </submittedName>
</protein>
<sequence length="85" mass="8377">MRFSIASVAILAGAVAAVPQYGVQPISQISDGQIQAPPASTAVVPGGPEVPATTPAASVPAMSTGSVATSEGKLTPYTPLLVAWC</sequence>
<evidence type="ECO:0000256" key="1">
    <source>
        <dbReference type="ARBA" id="ARBA00022729"/>
    </source>
</evidence>
<feature type="signal peptide" evidence="3">
    <location>
        <begin position="1"/>
        <end position="16"/>
    </location>
</feature>
<proteinExistence type="predicted"/>
<gene>
    <name evidence="4" type="ORF">GMOD_00001970</name>
</gene>
<dbReference type="GO" id="GO:0005199">
    <property type="term" value="F:structural constituent of cell wall"/>
    <property type="evidence" value="ECO:0007669"/>
    <property type="project" value="InterPro"/>
</dbReference>